<feature type="transmembrane region" description="Helical" evidence="1">
    <location>
        <begin position="194"/>
        <end position="212"/>
    </location>
</feature>
<reference evidence="4 6" key="2">
    <citation type="submission" date="2016-08" db="EMBL/GenBank/DDBJ databases">
        <title>Characterization of Isolates of Eisenbergiella tayi Derived from Blood Cultures, Using Whole Genome Sequencing.</title>
        <authorList>
            <person name="Bernier A.-M."/>
            <person name="Burdz T."/>
            <person name="Wiebe D."/>
            <person name="Bernard K."/>
        </authorList>
    </citation>
    <scope>NUCLEOTIDE SEQUENCE [LARGE SCALE GENOMIC DNA]</scope>
    <source>
        <strain evidence="4 6">NML120146</strain>
    </source>
</reference>
<feature type="transmembrane region" description="Helical" evidence="1">
    <location>
        <begin position="112"/>
        <end position="130"/>
    </location>
</feature>
<dbReference type="Pfam" id="PF02517">
    <property type="entry name" value="Rce1-like"/>
    <property type="match status" value="1"/>
</dbReference>
<dbReference type="EMBL" id="MEHD01000040">
    <property type="protein sequence ID" value="ODR49009.1"/>
    <property type="molecule type" value="Genomic_DNA"/>
</dbReference>
<evidence type="ECO:0000313" key="3">
    <source>
        <dbReference type="EMBL" id="ODM05482.1"/>
    </source>
</evidence>
<feature type="transmembrane region" description="Helical" evidence="1">
    <location>
        <begin position="33"/>
        <end position="55"/>
    </location>
</feature>
<feature type="transmembrane region" description="Helical" evidence="1">
    <location>
        <begin position="232"/>
        <end position="257"/>
    </location>
</feature>
<proteinExistence type="predicted"/>
<organism evidence="3 5">
    <name type="scientific">Eisenbergiella tayi</name>
    <dbReference type="NCBI Taxonomy" id="1432052"/>
    <lineage>
        <taxon>Bacteria</taxon>
        <taxon>Bacillati</taxon>
        <taxon>Bacillota</taxon>
        <taxon>Clostridia</taxon>
        <taxon>Lachnospirales</taxon>
        <taxon>Lachnospiraceae</taxon>
        <taxon>Eisenbergiella</taxon>
    </lineage>
</organism>
<keyword evidence="1" id="KW-0812">Transmembrane</keyword>
<dbReference type="GO" id="GO:0006508">
    <property type="term" value="P:proteolysis"/>
    <property type="evidence" value="ECO:0007669"/>
    <property type="project" value="UniProtKB-KW"/>
</dbReference>
<evidence type="ECO:0000313" key="6">
    <source>
        <dbReference type="Proteomes" id="UP000094869"/>
    </source>
</evidence>
<feature type="transmembrane region" description="Helical" evidence="1">
    <location>
        <begin position="7"/>
        <end position="27"/>
    </location>
</feature>
<evidence type="ECO:0000259" key="2">
    <source>
        <dbReference type="Pfam" id="PF02517"/>
    </source>
</evidence>
<dbReference type="GO" id="GO:0080120">
    <property type="term" value="P:CAAX-box protein maturation"/>
    <property type="evidence" value="ECO:0007669"/>
    <property type="project" value="UniProtKB-ARBA"/>
</dbReference>
<keyword evidence="3" id="KW-0645">Protease</keyword>
<evidence type="ECO:0000313" key="4">
    <source>
        <dbReference type="EMBL" id="ODR49009.1"/>
    </source>
</evidence>
<dbReference type="InterPro" id="IPR052710">
    <property type="entry name" value="CAAX_protease"/>
</dbReference>
<sequence length="306" mass="34202">MNYRKVNWCFLGMIMLHLGVVGLLLALRNVYSMGMVTNLLVSELILAVPAFLAVLTSREKPNRVLGFHKLKVSSVFMIILYTFLMGPLTTLLNAISMLFVDNAVVSISSEVLNLPFLLTFFLMAVFGPVCEELCFRGVVYRGYLKSGNVVGAVLLSSLLFGLMHMNFNQAPYAFAIGVSMAVLVEATGSLWSSILMHVVFNAQSVLAMYFYQRFFPRVWLEQTQAVTTSEDMIAAISVYLVIAVISTALAVCVLVWLCRNQGREEYVLWLLRERKSGKKKGKLISIPLIIAIVICLGYMILNVVWQ</sequence>
<keyword evidence="6" id="KW-1185">Reference proteome</keyword>
<evidence type="ECO:0000313" key="5">
    <source>
        <dbReference type="Proteomes" id="UP000094067"/>
    </source>
</evidence>
<dbReference type="Proteomes" id="UP000094067">
    <property type="component" value="Unassembled WGS sequence"/>
</dbReference>
<comment type="caution">
    <text evidence="3">The sequence shown here is derived from an EMBL/GenBank/DDBJ whole genome shotgun (WGS) entry which is preliminary data.</text>
</comment>
<keyword evidence="3" id="KW-0378">Hydrolase</keyword>
<evidence type="ECO:0000256" key="1">
    <source>
        <dbReference type="SAM" id="Phobius"/>
    </source>
</evidence>
<dbReference type="GO" id="GO:0004175">
    <property type="term" value="F:endopeptidase activity"/>
    <property type="evidence" value="ECO:0007669"/>
    <property type="project" value="UniProtKB-ARBA"/>
</dbReference>
<gene>
    <name evidence="3" type="ORF">BEI61_01371</name>
    <name evidence="4" type="ORF">BEI63_24450</name>
</gene>
<name>A0A1E3A9P9_9FIRM</name>
<feature type="transmembrane region" description="Helical" evidence="1">
    <location>
        <begin position="75"/>
        <end position="100"/>
    </location>
</feature>
<dbReference type="PANTHER" id="PTHR36435">
    <property type="entry name" value="SLR1288 PROTEIN"/>
    <property type="match status" value="1"/>
</dbReference>
<dbReference type="PATRIC" id="fig|1432052.4.peg.1541"/>
<accession>A0A1E3A9P9</accession>
<feature type="domain" description="CAAX prenyl protease 2/Lysostaphin resistance protein A-like" evidence="2">
    <location>
        <begin position="115"/>
        <end position="202"/>
    </location>
</feature>
<dbReference type="Proteomes" id="UP000094869">
    <property type="component" value="Unassembled WGS sequence"/>
</dbReference>
<keyword evidence="1" id="KW-1133">Transmembrane helix</keyword>
<feature type="transmembrane region" description="Helical" evidence="1">
    <location>
        <begin position="169"/>
        <end position="187"/>
    </location>
</feature>
<feature type="transmembrane region" description="Helical" evidence="1">
    <location>
        <begin position="142"/>
        <end position="163"/>
    </location>
</feature>
<protein>
    <submittedName>
        <fullName evidence="3">CAAX amino terminal protease self-immunity</fullName>
    </submittedName>
</protein>
<dbReference type="EMBL" id="MCGH01000002">
    <property type="protein sequence ID" value="ODM05482.1"/>
    <property type="molecule type" value="Genomic_DNA"/>
</dbReference>
<feature type="transmembrane region" description="Helical" evidence="1">
    <location>
        <begin position="283"/>
        <end position="305"/>
    </location>
</feature>
<dbReference type="RefSeq" id="WP_069151720.1">
    <property type="nucleotide sequence ID" value="NZ_JAQCZP010000039.1"/>
</dbReference>
<dbReference type="PANTHER" id="PTHR36435:SF1">
    <property type="entry name" value="CAAX AMINO TERMINAL PROTEASE FAMILY PROTEIN"/>
    <property type="match status" value="1"/>
</dbReference>
<dbReference type="AlphaFoldDB" id="A0A1E3A9P9"/>
<keyword evidence="1" id="KW-0472">Membrane</keyword>
<reference evidence="3 5" key="1">
    <citation type="submission" date="2016-07" db="EMBL/GenBank/DDBJ databases">
        <title>Characterization of isolates of Eisenbergiella tayi derived from blood cultures, using whole genome sequencing.</title>
        <authorList>
            <person name="Burdz T."/>
            <person name="Wiebe D."/>
            <person name="Huynh C."/>
            <person name="Bernard K."/>
        </authorList>
    </citation>
    <scope>NUCLEOTIDE SEQUENCE [LARGE SCALE GENOMIC DNA]</scope>
    <source>
        <strain evidence="3 5">NML 110608</strain>
    </source>
</reference>
<dbReference type="InterPro" id="IPR003675">
    <property type="entry name" value="Rce1/LyrA-like_dom"/>
</dbReference>